<comment type="subunit">
    <text evidence="14">Heterotetramer of two alpha chains (FadJ) and two beta chains (FadI).</text>
</comment>
<reference evidence="17 18" key="1">
    <citation type="journal article" date="2023" name="Access Microbiol">
        <title>The genome of a steinernematid-associated Pseudomonas piscis bacterium encodes the biosynthesis of insect toxins.</title>
        <authorList>
            <person name="Awori R.M."/>
            <person name="Hendre P."/>
            <person name="Amugune N.O."/>
        </authorList>
    </citation>
    <scope>NUCLEOTIDE SEQUENCE [LARGE SCALE GENOMIC DNA]</scope>
    <source>
        <strain evidence="17 18">97</strain>
    </source>
</reference>
<dbReference type="InterPro" id="IPR008927">
    <property type="entry name" value="6-PGluconate_DH-like_C_sf"/>
</dbReference>
<dbReference type="Pfam" id="PF00378">
    <property type="entry name" value="ECH_1"/>
    <property type="match status" value="1"/>
</dbReference>
<dbReference type="InterPro" id="IPR001753">
    <property type="entry name" value="Enoyl-CoA_hydra/iso"/>
</dbReference>
<dbReference type="InterPro" id="IPR050136">
    <property type="entry name" value="FA_oxidation_alpha_subunit"/>
</dbReference>
<dbReference type="InterPro" id="IPR036291">
    <property type="entry name" value="NAD(P)-bd_dom_sf"/>
</dbReference>
<dbReference type="HAMAP" id="MF_01617">
    <property type="entry name" value="FadJ"/>
    <property type="match status" value="1"/>
</dbReference>
<dbReference type="PROSITE" id="PS00166">
    <property type="entry name" value="ENOYL_COA_HYDRATASE"/>
    <property type="match status" value="1"/>
</dbReference>
<dbReference type="NCBIfam" id="TIGR02440">
    <property type="entry name" value="FadJ"/>
    <property type="match status" value="1"/>
</dbReference>
<comment type="catalytic activity">
    <reaction evidence="14">
        <text>a 4-saturated-(3S)-3-hydroxyacyl-CoA = a (3E)-enoyl-CoA + H2O</text>
        <dbReference type="Rhea" id="RHEA:20724"/>
        <dbReference type="ChEBI" id="CHEBI:15377"/>
        <dbReference type="ChEBI" id="CHEBI:58521"/>
        <dbReference type="ChEBI" id="CHEBI:137480"/>
        <dbReference type="EC" id="4.2.1.17"/>
    </reaction>
</comment>
<dbReference type="NCBIfam" id="NF008363">
    <property type="entry name" value="PRK11154.1"/>
    <property type="match status" value="1"/>
</dbReference>
<dbReference type="GO" id="GO:0008692">
    <property type="term" value="F:3-hydroxybutyryl-CoA epimerase activity"/>
    <property type="evidence" value="ECO:0007669"/>
    <property type="project" value="UniProtKB-EC"/>
</dbReference>
<keyword evidence="6 14" id="KW-0442">Lipid degradation</keyword>
<comment type="subcellular location">
    <subcellularLocation>
        <location evidence="14">Cytoplasm</location>
    </subcellularLocation>
</comment>
<dbReference type="EC" id="5.1.2.3" evidence="14"/>
<evidence type="ECO:0000256" key="13">
    <source>
        <dbReference type="ARBA" id="ARBA00049556"/>
    </source>
</evidence>
<dbReference type="InterPro" id="IPR006108">
    <property type="entry name" value="3HC_DH_C"/>
</dbReference>
<dbReference type="PANTHER" id="PTHR43612">
    <property type="entry name" value="TRIFUNCTIONAL ENZYME SUBUNIT ALPHA"/>
    <property type="match status" value="1"/>
</dbReference>
<feature type="region of interest" description="3-hydroxyacyl-CoA dehydrogenase" evidence="14">
    <location>
        <begin position="317"/>
        <end position="715"/>
    </location>
</feature>
<feature type="domain" description="3-hydroxyacyl-CoA dehydrogenase NAD binding" evidence="16">
    <location>
        <begin position="321"/>
        <end position="500"/>
    </location>
</feature>
<dbReference type="SUPFAM" id="SSF51735">
    <property type="entry name" value="NAD(P)-binding Rossmann-fold domains"/>
    <property type="match status" value="1"/>
</dbReference>
<comment type="pathway">
    <text evidence="1 14">Lipid metabolism; fatty acid beta-oxidation.</text>
</comment>
<comment type="catalytic activity">
    <reaction evidence="14">
        <text>a (3S)-3-hydroxyacyl-CoA = a (2E)-enoyl-CoA + H2O</text>
        <dbReference type="Rhea" id="RHEA:16105"/>
        <dbReference type="ChEBI" id="CHEBI:15377"/>
        <dbReference type="ChEBI" id="CHEBI:57318"/>
        <dbReference type="ChEBI" id="CHEBI:58856"/>
        <dbReference type="EC" id="4.2.1.17"/>
    </reaction>
</comment>
<feature type="region of interest" description="Enoyl-CoA hydratase" evidence="14">
    <location>
        <begin position="1"/>
        <end position="201"/>
    </location>
</feature>
<evidence type="ECO:0000256" key="1">
    <source>
        <dbReference type="ARBA" id="ARBA00005005"/>
    </source>
</evidence>
<evidence type="ECO:0000313" key="18">
    <source>
        <dbReference type="Proteomes" id="UP001300348"/>
    </source>
</evidence>
<evidence type="ECO:0000256" key="8">
    <source>
        <dbReference type="ARBA" id="ARBA00023027"/>
    </source>
</evidence>
<evidence type="ECO:0000259" key="16">
    <source>
        <dbReference type="Pfam" id="PF02737"/>
    </source>
</evidence>
<dbReference type="Proteomes" id="UP001300348">
    <property type="component" value="Chromosome"/>
</dbReference>
<dbReference type="GeneID" id="88855252"/>
<comment type="similarity">
    <text evidence="3 14">In the N-terminal section; belongs to the enoyl-CoA hydratase/isomerase family.</text>
</comment>
<keyword evidence="4 14" id="KW-0963">Cytoplasm</keyword>
<dbReference type="SUPFAM" id="SSF52096">
    <property type="entry name" value="ClpP/crotonase"/>
    <property type="match status" value="1"/>
</dbReference>
<evidence type="ECO:0000256" key="14">
    <source>
        <dbReference type="HAMAP-Rule" id="MF_01617"/>
    </source>
</evidence>
<keyword evidence="9 14" id="KW-0443">Lipid metabolism</keyword>
<keyword evidence="18" id="KW-1185">Reference proteome</keyword>
<evidence type="ECO:0000256" key="10">
    <source>
        <dbReference type="ARBA" id="ARBA00023235"/>
    </source>
</evidence>
<evidence type="ECO:0000256" key="3">
    <source>
        <dbReference type="ARBA" id="ARBA00008750"/>
    </source>
</evidence>
<evidence type="ECO:0000256" key="2">
    <source>
        <dbReference type="ARBA" id="ARBA00007005"/>
    </source>
</evidence>
<keyword evidence="12 14" id="KW-0511">Multifunctional enzyme</keyword>
<evidence type="ECO:0000259" key="15">
    <source>
        <dbReference type="Pfam" id="PF00725"/>
    </source>
</evidence>
<dbReference type="PROSITE" id="PS00067">
    <property type="entry name" value="3HCDH"/>
    <property type="match status" value="1"/>
</dbReference>
<evidence type="ECO:0000256" key="9">
    <source>
        <dbReference type="ARBA" id="ARBA00023098"/>
    </source>
</evidence>
<dbReference type="InterPro" id="IPR006180">
    <property type="entry name" value="3-OHacyl-CoA_DH_CS"/>
</dbReference>
<dbReference type="Gene3D" id="3.40.50.720">
    <property type="entry name" value="NAD(P)-binding Rossmann-like Domain"/>
    <property type="match status" value="1"/>
</dbReference>
<accession>A0ABY9XLB0</accession>
<dbReference type="EC" id="1.1.1.35" evidence="14"/>
<feature type="domain" description="3-hydroxyacyl-CoA dehydrogenase C-terminal" evidence="15">
    <location>
        <begin position="626"/>
        <end position="711"/>
    </location>
</feature>
<dbReference type="GO" id="GO:0003857">
    <property type="term" value="F:(3S)-3-hydroxyacyl-CoA dehydrogenase (NAD+) activity"/>
    <property type="evidence" value="ECO:0007669"/>
    <property type="project" value="UniProtKB-EC"/>
</dbReference>
<keyword evidence="10 14" id="KW-0413">Isomerase</keyword>
<dbReference type="InterPro" id="IPR029045">
    <property type="entry name" value="ClpP/crotonase-like_dom_sf"/>
</dbReference>
<keyword evidence="7 14" id="KW-0560">Oxidoreductase</keyword>
<evidence type="ECO:0000256" key="6">
    <source>
        <dbReference type="ARBA" id="ARBA00022963"/>
    </source>
</evidence>
<proteinExistence type="inferred from homology"/>
<evidence type="ECO:0000256" key="4">
    <source>
        <dbReference type="ARBA" id="ARBA00022490"/>
    </source>
</evidence>
<dbReference type="Gene3D" id="1.10.1040.50">
    <property type="match status" value="1"/>
</dbReference>
<dbReference type="SUPFAM" id="SSF48179">
    <property type="entry name" value="6-phosphogluconate dehydrogenase C-terminal domain-like"/>
    <property type="match status" value="2"/>
</dbReference>
<evidence type="ECO:0000256" key="7">
    <source>
        <dbReference type="ARBA" id="ARBA00023002"/>
    </source>
</evidence>
<comment type="function">
    <text evidence="14">Catalyzes the formation of a hydroxyacyl-CoA by addition of water on enoyl-CoA. Also exhibits 3-hydroxyacyl-CoA epimerase and 3-hydroxyacyl-CoA dehydrogenase activities.</text>
</comment>
<dbReference type="InterPro" id="IPR006176">
    <property type="entry name" value="3-OHacyl-CoA_DH_NAD-bd"/>
</dbReference>
<gene>
    <name evidence="14 17" type="primary">fadJ</name>
    <name evidence="17" type="ORF">QL112_006805</name>
</gene>
<dbReference type="Gene3D" id="3.90.226.10">
    <property type="entry name" value="2-enoyl-CoA Hydratase, Chain A, domain 1"/>
    <property type="match status" value="1"/>
</dbReference>
<dbReference type="CDD" id="cd06558">
    <property type="entry name" value="crotonase-like"/>
    <property type="match status" value="1"/>
</dbReference>
<feature type="domain" description="3-hydroxyacyl-CoA dehydrogenase C-terminal" evidence="15">
    <location>
        <begin position="503"/>
        <end position="596"/>
    </location>
</feature>
<keyword evidence="8 14" id="KW-0520">NAD</keyword>
<dbReference type="GO" id="GO:0004300">
    <property type="term" value="F:enoyl-CoA hydratase activity"/>
    <property type="evidence" value="ECO:0007669"/>
    <property type="project" value="UniProtKB-EC"/>
</dbReference>
<dbReference type="InterPro" id="IPR012802">
    <property type="entry name" value="FadJ"/>
</dbReference>
<sequence length="715" mass="78121">MAQAEKETVMSATMQPVFRFSVRDDKVGIITIDVPGEKVNTLKAEFVEQFLIMFEKAQQVSGLKGLVIVSGKPDTFIAGADISMIANCQTQEEASALAEKGQKLFAQIANYPLPVVAAIHGACLGGGLELALACHARICSLDEKTRLGLPEVQLGLLPGSGGTQRLPCLIGVSAALDIILTGRQLKAKQALRLGVVDDAVPLDILLDVAVQYVKKGIVKRKPLAWSQRILASALGRPLLFQMVHKKTREKTRGHYPAPEKIINVIRAGLEKGSEKGFQLEAKAFGELAMTQESEALRSLFFASTTLKNETGSSEQPAEIRQVGILGGGLMGGGIANVTVTRGNLPARIKDINEKGINQALKYTWDLLSKRVKQRRLKSSERSRQMSLLTGTTDYSGFKQADIVVEAVFEDLVLKRKMVTEIEENTKPETIFASNTSSLPIHKIAETATRPEQVIGLHYFSPVDKMPLVEVIPHEGTSEKTIATAVALAKKQGKTAIVVGDKAGFYVNRILTPYINEAGYCLLEGEPIEHIDNALLNFGFPVGPINLLDEVGIDVGTKIIPILVEELGSRFEAPEILSAILQDDRKGKKNGRGFYLYTGRKKAKEVDASIYSLLKIKPAIKMLPADIAQRCVMLMLNEAVRCLDEGIIRSPRDGDIGAVFGIGFPPFLGGPFRYIDKLGSDKVVEILRRLEAQYGERFAPCERLVQMAEQKKKFHA</sequence>
<dbReference type="Pfam" id="PF00725">
    <property type="entry name" value="3HCDH"/>
    <property type="match status" value="2"/>
</dbReference>
<dbReference type="RefSeq" id="WP_189758836.1">
    <property type="nucleotide sequence ID" value="NZ_CAWPOC010000197.1"/>
</dbReference>
<name>A0ABY9XLB0_9GAMM</name>
<feature type="site" description="Important for catalytic activity" evidence="14">
    <location>
        <position position="151"/>
    </location>
</feature>
<dbReference type="InterPro" id="IPR018376">
    <property type="entry name" value="Enoyl-CoA_hyd/isom_CS"/>
</dbReference>
<evidence type="ECO:0000313" key="17">
    <source>
        <dbReference type="EMBL" id="WNH03388.1"/>
    </source>
</evidence>
<dbReference type="EMBL" id="CP133647">
    <property type="protein sequence ID" value="WNH03388.1"/>
    <property type="molecule type" value="Genomic_DNA"/>
</dbReference>
<comment type="catalytic activity">
    <reaction evidence="13 14">
        <text>a (3S)-3-hydroxyacyl-CoA + NAD(+) = a 3-oxoacyl-CoA + NADH + H(+)</text>
        <dbReference type="Rhea" id="RHEA:22432"/>
        <dbReference type="ChEBI" id="CHEBI:15378"/>
        <dbReference type="ChEBI" id="CHEBI:57318"/>
        <dbReference type="ChEBI" id="CHEBI:57540"/>
        <dbReference type="ChEBI" id="CHEBI:57945"/>
        <dbReference type="ChEBI" id="CHEBI:90726"/>
        <dbReference type="EC" id="1.1.1.35"/>
    </reaction>
</comment>
<dbReference type="PANTHER" id="PTHR43612:SF3">
    <property type="entry name" value="TRIFUNCTIONAL ENZYME SUBUNIT ALPHA, MITOCHONDRIAL"/>
    <property type="match status" value="1"/>
</dbReference>
<evidence type="ECO:0000256" key="11">
    <source>
        <dbReference type="ARBA" id="ARBA00023239"/>
    </source>
</evidence>
<dbReference type="Pfam" id="PF02737">
    <property type="entry name" value="3HCDH_N"/>
    <property type="match status" value="1"/>
</dbReference>
<organism evidence="17 18">
    <name type="scientific">Xenorhabdus griffiniae</name>
    <dbReference type="NCBI Taxonomy" id="351672"/>
    <lineage>
        <taxon>Bacteria</taxon>
        <taxon>Pseudomonadati</taxon>
        <taxon>Pseudomonadota</taxon>
        <taxon>Gammaproteobacteria</taxon>
        <taxon>Enterobacterales</taxon>
        <taxon>Morganellaceae</taxon>
        <taxon>Xenorhabdus</taxon>
    </lineage>
</organism>
<keyword evidence="11 14" id="KW-0456">Lyase</keyword>
<evidence type="ECO:0000256" key="12">
    <source>
        <dbReference type="ARBA" id="ARBA00023268"/>
    </source>
</evidence>
<dbReference type="EC" id="4.2.1.17" evidence="14"/>
<keyword evidence="5 14" id="KW-0276">Fatty acid metabolism</keyword>
<comment type="catalytic activity">
    <reaction evidence="14">
        <text>(3S)-3-hydroxybutanoyl-CoA = (3R)-3-hydroxybutanoyl-CoA</text>
        <dbReference type="Rhea" id="RHEA:21760"/>
        <dbReference type="ChEBI" id="CHEBI:57315"/>
        <dbReference type="ChEBI" id="CHEBI:57316"/>
        <dbReference type="EC" id="5.1.2.3"/>
    </reaction>
</comment>
<evidence type="ECO:0000256" key="5">
    <source>
        <dbReference type="ARBA" id="ARBA00022832"/>
    </source>
</evidence>
<comment type="similarity">
    <text evidence="2 14">In the central section; belongs to the 3-hydroxyacyl-CoA dehydrogenase family.</text>
</comment>
<feature type="site" description="Important for catalytic activity" evidence="14">
    <location>
        <position position="129"/>
    </location>
</feature>
<protein>
    <recommendedName>
        <fullName evidence="14">Fatty acid oxidation complex subunit alpha</fullName>
    </recommendedName>
    <domain>
        <recommendedName>
            <fullName evidence="14">Enoyl-CoA hydratase/3-hydroxybutyryl-CoA epimerase</fullName>
            <ecNumber evidence="14">4.2.1.17</ecNumber>
            <ecNumber evidence="14">5.1.2.3</ecNumber>
        </recommendedName>
    </domain>
    <domain>
        <recommendedName>
            <fullName evidence="14">3-hydroxyacyl-CoA dehydrogenase</fullName>
            <ecNumber evidence="14">1.1.1.35</ecNumber>
        </recommendedName>
    </domain>
</protein>